<reference evidence="1" key="1">
    <citation type="journal article" date="2020" name="mSystems">
        <title>Genome- and Community-Level Interaction Insights into Carbon Utilization and Element Cycling Functions of Hydrothermarchaeota in Hydrothermal Sediment.</title>
        <authorList>
            <person name="Zhou Z."/>
            <person name="Liu Y."/>
            <person name="Xu W."/>
            <person name="Pan J."/>
            <person name="Luo Z.H."/>
            <person name="Li M."/>
        </authorList>
    </citation>
    <scope>NUCLEOTIDE SEQUENCE [LARGE SCALE GENOMIC DNA]</scope>
    <source>
        <strain evidence="1">SpSt-732</strain>
    </source>
</reference>
<dbReference type="Pfam" id="PF09958">
    <property type="entry name" value="DUF2192"/>
    <property type="match status" value="1"/>
</dbReference>
<proteinExistence type="predicted"/>
<dbReference type="EMBL" id="DTFF01000064">
    <property type="protein sequence ID" value="HGI88260.1"/>
    <property type="molecule type" value="Genomic_DNA"/>
</dbReference>
<name>A0A7C4BD20_9CREN</name>
<accession>A0A7C4BD20</accession>
<dbReference type="InterPro" id="IPR018693">
    <property type="entry name" value="DUF2192"/>
</dbReference>
<dbReference type="AlphaFoldDB" id="A0A7C4BD20"/>
<comment type="caution">
    <text evidence="1">The sequence shown here is derived from an EMBL/GenBank/DDBJ whole genome shotgun (WGS) entry which is preliminary data.</text>
</comment>
<gene>
    <name evidence="1" type="ORF">ENV14_07750</name>
</gene>
<sequence>MNFKRRRIEALTTVWSIIVSKPELKREEVVEILKSVYRSMGVEPIRGAGNPPDLYDKELSSLYVIGKWGLGIDKDLREEVFKDVFSMEIQFELMWGALRKANSKEEFCRELKEVCSKLDEGMAARFLRFAFTLYYFGFIKFEELTSILKKLYSFFDSLQDTVRRFTKFVIAYEIGLKIASGKLKTALELNMEKNVLALNIGIPRAVPSTDYIIEVSKHFFTLPSNVTKNLIRAESKKESEGDANV</sequence>
<evidence type="ECO:0000313" key="1">
    <source>
        <dbReference type="EMBL" id="HGI88260.1"/>
    </source>
</evidence>
<protein>
    <submittedName>
        <fullName evidence="1">DUF2192 domain-containing protein</fullName>
    </submittedName>
</protein>
<organism evidence="1">
    <name type="scientific">Ignisphaera aggregans</name>
    <dbReference type="NCBI Taxonomy" id="334771"/>
    <lineage>
        <taxon>Archaea</taxon>
        <taxon>Thermoproteota</taxon>
        <taxon>Thermoprotei</taxon>
        <taxon>Desulfurococcales</taxon>
        <taxon>Desulfurococcaceae</taxon>
        <taxon>Ignisphaera</taxon>
    </lineage>
</organism>